<proteinExistence type="predicted"/>
<protein>
    <submittedName>
        <fullName evidence="4">Sorbosone dehydrogenase</fullName>
    </submittedName>
</protein>
<dbReference type="EMBL" id="CABVPN010000013">
    <property type="protein sequence ID" value="VWB64015.1"/>
    <property type="molecule type" value="Genomic_DNA"/>
</dbReference>
<name>A0A6P2LAH9_9BURK</name>
<keyword evidence="5" id="KW-1185">Reference proteome</keyword>
<evidence type="ECO:0000256" key="2">
    <source>
        <dbReference type="SAM" id="Phobius"/>
    </source>
</evidence>
<feature type="domain" description="Pyrroloquinoline quinone-dependent pyranose dehydrogenase beta-propeller" evidence="3">
    <location>
        <begin position="94"/>
        <end position="379"/>
    </location>
</feature>
<evidence type="ECO:0000259" key="3">
    <source>
        <dbReference type="Pfam" id="PF22807"/>
    </source>
</evidence>
<accession>A0A6P2LAH9</accession>
<dbReference type="SUPFAM" id="SSF50952">
    <property type="entry name" value="Soluble quinoprotein glucose dehydrogenase"/>
    <property type="match status" value="1"/>
</dbReference>
<dbReference type="Proteomes" id="UP000494125">
    <property type="component" value="Unassembled WGS sequence"/>
</dbReference>
<dbReference type="Pfam" id="PF22807">
    <property type="entry name" value="TrAA12"/>
    <property type="match status" value="1"/>
</dbReference>
<dbReference type="PANTHER" id="PTHR33546">
    <property type="entry name" value="LARGE, MULTIFUNCTIONAL SECRETED PROTEIN-RELATED"/>
    <property type="match status" value="1"/>
</dbReference>
<sequence length="430" mass="46606">MKSFGETGFETTETCDYSRKPKPQQTLTRKNSTDSLRARHTIVVSTTLTAAMPLFCVTQARRAQHRLAGLLTGLVTCLAAAAACAATPVDKLVVPSGFHVDVLTDAVPTAREMAWSPRGILYVGSREGRVHAFVMQEGRITAGYVIASGLDMPVGVAYRDGALYISAVSRILRLDHIDDRLASPPAPAVVTDALPTDHHHGWKFIAFGPDGKLYVPTGAPCNVCLADRGRYAIIARMNADGSGREVFARGVRNTVGFAWHPDSRELWFTDNGRDLMGDDVPDDKLNRAPRAGLDFGFPYCHGGDTPDPEFGSADVCHRYVPPVLKLGAHVAALGMRFYTGPMFPASYRNNIFIAEHGSWNRSTKVGYRVMRAVVSADGSHASQTPFITGWLRADGTVWGRPADVLPLPDGSLLVSDDYAGTIYRVTYAAP</sequence>
<keyword evidence="2" id="KW-1133">Transmembrane helix</keyword>
<evidence type="ECO:0000313" key="4">
    <source>
        <dbReference type="EMBL" id="VWB64015.1"/>
    </source>
</evidence>
<dbReference type="InterPro" id="IPR011042">
    <property type="entry name" value="6-blade_b-propeller_TolB-like"/>
</dbReference>
<feature type="transmembrane region" description="Helical" evidence="2">
    <location>
        <begin position="69"/>
        <end position="89"/>
    </location>
</feature>
<feature type="compositionally biased region" description="Low complexity" evidence="1">
    <location>
        <begin position="1"/>
        <end position="14"/>
    </location>
</feature>
<evidence type="ECO:0000313" key="5">
    <source>
        <dbReference type="Proteomes" id="UP000494125"/>
    </source>
</evidence>
<keyword evidence="2" id="KW-0812">Transmembrane</keyword>
<dbReference type="AlphaFoldDB" id="A0A6P2LAH9"/>
<organism evidence="4 5">
    <name type="scientific">Burkholderia diffusa</name>
    <dbReference type="NCBI Taxonomy" id="488732"/>
    <lineage>
        <taxon>Bacteria</taxon>
        <taxon>Pseudomonadati</taxon>
        <taxon>Pseudomonadota</taxon>
        <taxon>Betaproteobacteria</taxon>
        <taxon>Burkholderiales</taxon>
        <taxon>Burkholderiaceae</taxon>
        <taxon>Burkholderia</taxon>
        <taxon>Burkholderia cepacia complex</taxon>
    </lineage>
</organism>
<reference evidence="4 5" key="1">
    <citation type="submission" date="2019-09" db="EMBL/GenBank/DDBJ databases">
        <authorList>
            <person name="Depoorter E."/>
        </authorList>
    </citation>
    <scope>NUCLEOTIDE SEQUENCE [LARGE SCALE GENOMIC DNA]</scope>
    <source>
        <strain evidence="4">LMG 24065</strain>
    </source>
</reference>
<keyword evidence="2" id="KW-0472">Membrane</keyword>
<feature type="compositionally biased region" description="Polar residues" evidence="1">
    <location>
        <begin position="23"/>
        <end position="32"/>
    </location>
</feature>
<dbReference type="Gene3D" id="2.120.10.30">
    <property type="entry name" value="TolB, C-terminal domain"/>
    <property type="match status" value="1"/>
</dbReference>
<dbReference type="InterPro" id="IPR054539">
    <property type="entry name" value="Beta-prop_PDH"/>
</dbReference>
<feature type="region of interest" description="Disordered" evidence="1">
    <location>
        <begin position="1"/>
        <end position="32"/>
    </location>
</feature>
<gene>
    <name evidence="4" type="ORF">BDI24065_02999</name>
</gene>
<dbReference type="PANTHER" id="PTHR33546:SF1">
    <property type="entry name" value="LARGE, MULTIFUNCTIONAL SECRETED PROTEIN"/>
    <property type="match status" value="1"/>
</dbReference>
<evidence type="ECO:0000256" key="1">
    <source>
        <dbReference type="SAM" id="MobiDB-lite"/>
    </source>
</evidence>
<dbReference type="InterPro" id="IPR011041">
    <property type="entry name" value="Quinoprot_gluc/sorb_DH_b-prop"/>
</dbReference>